<dbReference type="InterPro" id="IPR045860">
    <property type="entry name" value="Snake_toxin-like_sf"/>
</dbReference>
<organism evidence="9 10">
    <name type="scientific">Rousettus aegyptiacus</name>
    <name type="common">Egyptian fruit bat</name>
    <name type="synonym">Pteropus aegyptiacus</name>
    <dbReference type="NCBI Taxonomy" id="9407"/>
    <lineage>
        <taxon>Eukaryota</taxon>
        <taxon>Metazoa</taxon>
        <taxon>Chordata</taxon>
        <taxon>Craniata</taxon>
        <taxon>Vertebrata</taxon>
        <taxon>Euteleostomi</taxon>
        <taxon>Mammalia</taxon>
        <taxon>Eutheria</taxon>
        <taxon>Laurasiatheria</taxon>
        <taxon>Chiroptera</taxon>
        <taxon>Yinpterochiroptera</taxon>
        <taxon>Pteropodoidea</taxon>
        <taxon>Pteropodidae</taxon>
        <taxon>Rousettinae</taxon>
        <taxon>Rousettus</taxon>
    </lineage>
</organism>
<keyword evidence="4" id="KW-0449">Lipoprotein</keyword>
<dbReference type="PROSITE" id="PS00983">
    <property type="entry name" value="LY6_UPAR"/>
    <property type="match status" value="1"/>
</dbReference>
<evidence type="ECO:0000259" key="8">
    <source>
        <dbReference type="SMART" id="SM00134"/>
    </source>
</evidence>
<dbReference type="GO" id="GO:0098552">
    <property type="term" value="C:side of membrane"/>
    <property type="evidence" value="ECO:0007669"/>
    <property type="project" value="UniProtKB-KW"/>
</dbReference>
<accession>A0A7J8C3U0</accession>
<keyword evidence="5" id="KW-0732">Signal</keyword>
<dbReference type="CDD" id="cd23573">
    <property type="entry name" value="TFP_LU_ECD_PSCA"/>
    <property type="match status" value="1"/>
</dbReference>
<keyword evidence="4" id="KW-0336">GPI-anchor</keyword>
<evidence type="ECO:0000256" key="3">
    <source>
        <dbReference type="ARBA" id="ARBA00022475"/>
    </source>
</evidence>
<dbReference type="SUPFAM" id="SSF57302">
    <property type="entry name" value="Snake toxin-like"/>
    <property type="match status" value="1"/>
</dbReference>
<evidence type="ECO:0000313" key="9">
    <source>
        <dbReference type="EMBL" id="KAF6405508.1"/>
    </source>
</evidence>
<evidence type="ECO:0000256" key="1">
    <source>
        <dbReference type="ARBA" id="ARBA00004236"/>
    </source>
</evidence>
<evidence type="ECO:0000256" key="5">
    <source>
        <dbReference type="ARBA" id="ARBA00022729"/>
    </source>
</evidence>
<dbReference type="EMBL" id="JACASE010000015">
    <property type="protein sequence ID" value="KAF6405508.1"/>
    <property type="molecule type" value="Genomic_DNA"/>
</dbReference>
<reference evidence="9 10" key="1">
    <citation type="journal article" date="2020" name="Nature">
        <title>Six reference-quality genomes reveal evolution of bat adaptations.</title>
        <authorList>
            <person name="Jebb D."/>
            <person name="Huang Z."/>
            <person name="Pippel M."/>
            <person name="Hughes G.M."/>
            <person name="Lavrichenko K."/>
            <person name="Devanna P."/>
            <person name="Winkler S."/>
            <person name="Jermiin L.S."/>
            <person name="Skirmuntt E.C."/>
            <person name="Katzourakis A."/>
            <person name="Burkitt-Gray L."/>
            <person name="Ray D.A."/>
            <person name="Sullivan K.A.M."/>
            <person name="Roscito J.G."/>
            <person name="Kirilenko B.M."/>
            <person name="Davalos L.M."/>
            <person name="Corthals A.P."/>
            <person name="Power M.L."/>
            <person name="Jones G."/>
            <person name="Ransome R.D."/>
            <person name="Dechmann D.K.N."/>
            <person name="Locatelli A.G."/>
            <person name="Puechmaille S.J."/>
            <person name="Fedrigo O."/>
            <person name="Jarvis E.D."/>
            <person name="Hiller M."/>
            <person name="Vernes S.C."/>
            <person name="Myers E.W."/>
            <person name="Teeling E.C."/>
        </authorList>
    </citation>
    <scope>NUCLEOTIDE SEQUENCE [LARGE SCALE GENOMIC DNA]</scope>
    <source>
        <strain evidence="9">MRouAeg1</strain>
        <tissue evidence="9">Muscle</tissue>
    </source>
</reference>
<evidence type="ECO:0000256" key="7">
    <source>
        <dbReference type="ARBA" id="ARBA00023180"/>
    </source>
</evidence>
<dbReference type="Gene3D" id="2.10.60.10">
    <property type="entry name" value="CD59"/>
    <property type="match status" value="1"/>
</dbReference>
<comment type="caution">
    <text evidence="9">The sequence shown here is derived from an EMBL/GenBank/DDBJ whole genome shotgun (WGS) entry which is preliminary data.</text>
</comment>
<gene>
    <name evidence="9" type="ORF">HJG63_016028</name>
</gene>
<keyword evidence="3" id="KW-1003">Cell membrane</keyword>
<keyword evidence="10" id="KW-1185">Reference proteome</keyword>
<dbReference type="Pfam" id="PF00087">
    <property type="entry name" value="Toxin_TOLIP"/>
    <property type="match status" value="1"/>
</dbReference>
<keyword evidence="6" id="KW-0472">Membrane</keyword>
<sequence length="164" mass="17211">MLCCDESKLRGGGGALGWGEHFACGTNANVGIREWPVLAGTTPLPWPSASSFPEPVGTALQCYSCKAQTSNEDCLHVENCSLSETHCWTERIRAIGVLTILSKGCSSSCEDDTQNYYLGAKNVTCCSSSLCNASAAHAPRPALGPLLLLAAAACSLMLWGPSQL</sequence>
<comment type="subcellular location">
    <subcellularLocation>
        <location evidence="1">Cell membrane</location>
    </subcellularLocation>
    <subcellularLocation>
        <location evidence="2">Membrane</location>
        <topology evidence="2">Lipid-anchor</topology>
        <topology evidence="2">GPI-anchor</topology>
    </subcellularLocation>
</comment>
<dbReference type="InterPro" id="IPR051110">
    <property type="entry name" value="Ly-6/neurotoxin-like_GPI-ap"/>
</dbReference>
<proteinExistence type="predicted"/>
<dbReference type="AlphaFoldDB" id="A0A7J8C3U0"/>
<evidence type="ECO:0000313" key="10">
    <source>
        <dbReference type="Proteomes" id="UP000593571"/>
    </source>
</evidence>
<dbReference type="InterPro" id="IPR016054">
    <property type="entry name" value="LY6_UPA_recep-like"/>
</dbReference>
<name>A0A7J8C3U0_ROUAE</name>
<evidence type="ECO:0000256" key="2">
    <source>
        <dbReference type="ARBA" id="ARBA00004589"/>
    </source>
</evidence>
<feature type="domain" description="UPAR/Ly6" evidence="8">
    <location>
        <begin position="60"/>
        <end position="144"/>
    </location>
</feature>
<dbReference type="PANTHER" id="PTHR16983">
    <property type="entry name" value="UPAR/LY6 DOMAIN-CONTAINING PROTEIN"/>
    <property type="match status" value="1"/>
</dbReference>
<dbReference type="SMART" id="SM00134">
    <property type="entry name" value="LU"/>
    <property type="match status" value="1"/>
</dbReference>
<protein>
    <submittedName>
        <fullName evidence="9">Prostate stem cell antigen</fullName>
    </submittedName>
</protein>
<dbReference type="Proteomes" id="UP000593571">
    <property type="component" value="Unassembled WGS sequence"/>
</dbReference>
<dbReference type="PANTHER" id="PTHR16983:SF1">
    <property type="entry name" value="PROSTATE STEM CELL ANTIGEN"/>
    <property type="match status" value="1"/>
</dbReference>
<keyword evidence="7" id="KW-0325">Glycoprotein</keyword>
<dbReference type="InterPro" id="IPR035076">
    <property type="entry name" value="Toxin/TOLIP"/>
</dbReference>
<evidence type="ECO:0000256" key="4">
    <source>
        <dbReference type="ARBA" id="ARBA00022622"/>
    </source>
</evidence>
<evidence type="ECO:0000256" key="6">
    <source>
        <dbReference type="ARBA" id="ARBA00023136"/>
    </source>
</evidence>
<dbReference type="FunFam" id="2.10.60.10:FF:000003">
    <property type="entry name" value="lymphocyte antigen 6E isoform X1"/>
    <property type="match status" value="1"/>
</dbReference>
<dbReference type="InterPro" id="IPR018363">
    <property type="entry name" value="CD59_antigen_CS"/>
</dbReference>
<dbReference type="GO" id="GO:0005886">
    <property type="term" value="C:plasma membrane"/>
    <property type="evidence" value="ECO:0007669"/>
    <property type="project" value="UniProtKB-SubCell"/>
</dbReference>